<evidence type="ECO:0000256" key="2">
    <source>
        <dbReference type="SAM" id="MobiDB-lite"/>
    </source>
</evidence>
<evidence type="ECO:0000313" key="3">
    <source>
        <dbReference type="EMBL" id="EGV62089.1"/>
    </source>
</evidence>
<feature type="region of interest" description="Disordered" evidence="2">
    <location>
        <begin position="64"/>
        <end position="98"/>
    </location>
</feature>
<dbReference type="Proteomes" id="UP000000707">
    <property type="component" value="Unassembled WGS sequence"/>
</dbReference>
<dbReference type="EMBL" id="GL996527">
    <property type="protein sequence ID" value="EGV62089.1"/>
    <property type="molecule type" value="Genomic_DNA"/>
</dbReference>
<accession>G3BAR3</accession>
<dbReference type="AlphaFoldDB" id="G3BAR3"/>
<proteinExistence type="predicted"/>
<dbReference type="HOGENOM" id="CLU_2333430_0_0_1"/>
<keyword evidence="4" id="KW-1185">Reference proteome</keyword>
<name>G3BAR3_CANTC</name>
<sequence>MVSDAETIKAKISELAETELQTKQLVTKINKLTSDLDRKQEDISSLNKDLDWYKSKFEVLKKEVGDEERKKVSEDKISNKNSDQTDKEYGTLESYVGV</sequence>
<keyword evidence="1" id="KW-0175">Coiled coil</keyword>
<evidence type="ECO:0000256" key="1">
    <source>
        <dbReference type="SAM" id="Coils"/>
    </source>
</evidence>
<feature type="compositionally biased region" description="Basic and acidic residues" evidence="2">
    <location>
        <begin position="64"/>
        <end position="90"/>
    </location>
</feature>
<organism evidence="4">
    <name type="scientific">Candida tenuis (strain ATCC 10573 / BCRC 21748 / CBS 615 / JCM 9827 / NBRC 10315 / NRRL Y-1498 / VKM Y-70)</name>
    <name type="common">Yeast</name>
    <name type="synonym">Yamadazyma tenuis</name>
    <dbReference type="NCBI Taxonomy" id="590646"/>
    <lineage>
        <taxon>Eukaryota</taxon>
        <taxon>Fungi</taxon>
        <taxon>Dikarya</taxon>
        <taxon>Ascomycota</taxon>
        <taxon>Saccharomycotina</taxon>
        <taxon>Pichiomycetes</taxon>
        <taxon>Debaryomycetaceae</taxon>
        <taxon>Yamadazyma</taxon>
    </lineage>
</organism>
<protein>
    <submittedName>
        <fullName evidence="3">Uncharacterized protein</fullName>
    </submittedName>
</protein>
<reference evidence="3 4" key="1">
    <citation type="journal article" date="2011" name="Proc. Natl. Acad. Sci. U.S.A.">
        <title>Comparative genomics of xylose-fermenting fungi for enhanced biofuel production.</title>
        <authorList>
            <person name="Wohlbach D.J."/>
            <person name="Kuo A."/>
            <person name="Sato T.K."/>
            <person name="Potts K.M."/>
            <person name="Salamov A.A."/>
            <person name="LaButti K.M."/>
            <person name="Sun H."/>
            <person name="Clum A."/>
            <person name="Pangilinan J.L."/>
            <person name="Lindquist E.A."/>
            <person name="Lucas S."/>
            <person name="Lapidus A."/>
            <person name="Jin M."/>
            <person name="Gunawan C."/>
            <person name="Balan V."/>
            <person name="Dale B.E."/>
            <person name="Jeffries T.W."/>
            <person name="Zinkel R."/>
            <person name="Barry K.W."/>
            <person name="Grigoriev I.V."/>
            <person name="Gasch A.P."/>
        </authorList>
    </citation>
    <scope>NUCLEOTIDE SEQUENCE [LARGE SCALE GENOMIC DNA]</scope>
    <source>
        <strain evidence="4">ATCC 10573 / BCRC 21748 / CBS 615 / JCM 9827 / NBRC 10315 / NRRL Y-1498 / VKM Y-70</strain>
    </source>
</reference>
<feature type="coiled-coil region" evidence="1">
    <location>
        <begin position="22"/>
        <end position="56"/>
    </location>
</feature>
<gene>
    <name evidence="3" type="ORF">CANTEDRAFT_115540</name>
</gene>
<evidence type="ECO:0000313" key="4">
    <source>
        <dbReference type="Proteomes" id="UP000000707"/>
    </source>
</evidence>